<evidence type="ECO:0000256" key="1">
    <source>
        <dbReference type="ARBA" id="ARBA00005591"/>
    </source>
</evidence>
<comment type="catalytic activity">
    <reaction evidence="5">
        <text>L-methionyl-[protein] + [thioredoxin]-disulfide + H2O = L-methionyl-(S)-S-oxide-[protein] + [thioredoxin]-dithiol</text>
        <dbReference type="Rhea" id="RHEA:14217"/>
        <dbReference type="Rhea" id="RHEA-COMP:10698"/>
        <dbReference type="Rhea" id="RHEA-COMP:10700"/>
        <dbReference type="Rhea" id="RHEA-COMP:12313"/>
        <dbReference type="Rhea" id="RHEA-COMP:12315"/>
        <dbReference type="ChEBI" id="CHEBI:15377"/>
        <dbReference type="ChEBI" id="CHEBI:16044"/>
        <dbReference type="ChEBI" id="CHEBI:29950"/>
        <dbReference type="ChEBI" id="CHEBI:44120"/>
        <dbReference type="ChEBI" id="CHEBI:50058"/>
        <dbReference type="EC" id="1.8.4.11"/>
    </reaction>
</comment>
<protein>
    <recommendedName>
        <fullName evidence="2">peptide-methionine (S)-S-oxide reductase</fullName>
        <ecNumber evidence="2">1.8.4.11</ecNumber>
    </recommendedName>
    <alternativeName>
        <fullName evidence="4">Peptide-methionine (S)-S-oxide reductase</fullName>
    </alternativeName>
</protein>
<dbReference type="OrthoDB" id="77405at2759"/>
<comment type="similarity">
    <text evidence="1">Belongs to the MsrA Met sulfoxide reductase family.</text>
</comment>
<evidence type="ECO:0000313" key="8">
    <source>
        <dbReference type="EMBL" id="RIA89515.1"/>
    </source>
</evidence>
<dbReference type="HAMAP" id="MF_01401">
    <property type="entry name" value="MsrA"/>
    <property type="match status" value="1"/>
</dbReference>
<dbReference type="Gene3D" id="3.30.1060.10">
    <property type="entry name" value="Peptide methionine sulphoxide reductase MsrA"/>
    <property type="match status" value="1"/>
</dbReference>
<dbReference type="InterPro" id="IPR002569">
    <property type="entry name" value="Met_Sox_Rdtase_MsrA_dom"/>
</dbReference>
<evidence type="ECO:0000256" key="3">
    <source>
        <dbReference type="ARBA" id="ARBA00023002"/>
    </source>
</evidence>
<accession>A0A397SZU8</accession>
<keyword evidence="3" id="KW-0560">Oxidoreductase</keyword>
<dbReference type="EMBL" id="QKYT01000217">
    <property type="protein sequence ID" value="RIA89515.1"/>
    <property type="molecule type" value="Genomic_DNA"/>
</dbReference>
<sequence>MFRFLKLNQSSFKNNKSFFVNYFSTNNKMTNLEKATFAAGCFWGVEHIFKKHFNDIKTRVGYIGGKTRNPGYREVCSGSTGHAEACQIEFDPTKTSYETLVEFFYKIHDPTTANKQGPDVGTQYRSAIFYHSLEQKELAEKVTKQVQERLDNDKKLYSGNDIVTEIVEADEWYDAEDYHQKYLEKNPSGYECPTHFVRW</sequence>
<reference evidence="8 9" key="1">
    <citation type="submission" date="2018-06" db="EMBL/GenBank/DDBJ databases">
        <title>Comparative genomics reveals the genomic features of Rhizophagus irregularis, R. cerebriforme, R. diaphanum and Gigaspora rosea, and their symbiotic lifestyle signature.</title>
        <authorList>
            <person name="Morin E."/>
            <person name="San Clemente H."/>
            <person name="Chen E.C.H."/>
            <person name="De La Providencia I."/>
            <person name="Hainaut M."/>
            <person name="Kuo A."/>
            <person name="Kohler A."/>
            <person name="Murat C."/>
            <person name="Tang N."/>
            <person name="Roy S."/>
            <person name="Loubradou J."/>
            <person name="Henrissat B."/>
            <person name="Grigoriev I.V."/>
            <person name="Corradi N."/>
            <person name="Roux C."/>
            <person name="Martin F.M."/>
        </authorList>
    </citation>
    <scope>NUCLEOTIDE SEQUENCE [LARGE SCALE GENOMIC DNA]</scope>
    <source>
        <strain evidence="8 9">DAOM 227022</strain>
    </source>
</reference>
<dbReference type="NCBIfam" id="TIGR00401">
    <property type="entry name" value="msrA"/>
    <property type="match status" value="1"/>
</dbReference>
<comment type="catalytic activity">
    <reaction evidence="6">
        <text>[thioredoxin]-disulfide + L-methionine + H2O = L-methionine (S)-S-oxide + [thioredoxin]-dithiol</text>
        <dbReference type="Rhea" id="RHEA:19993"/>
        <dbReference type="Rhea" id="RHEA-COMP:10698"/>
        <dbReference type="Rhea" id="RHEA-COMP:10700"/>
        <dbReference type="ChEBI" id="CHEBI:15377"/>
        <dbReference type="ChEBI" id="CHEBI:29950"/>
        <dbReference type="ChEBI" id="CHEBI:50058"/>
        <dbReference type="ChEBI" id="CHEBI:57844"/>
        <dbReference type="ChEBI" id="CHEBI:58772"/>
        <dbReference type="EC" id="1.8.4.11"/>
    </reaction>
</comment>
<dbReference type="InterPro" id="IPR036509">
    <property type="entry name" value="Met_Sox_Rdtase_MsrA_sf"/>
</dbReference>
<dbReference type="EC" id="1.8.4.11" evidence="2"/>
<evidence type="ECO:0000256" key="5">
    <source>
        <dbReference type="ARBA" id="ARBA00047806"/>
    </source>
</evidence>
<keyword evidence="9" id="KW-1185">Reference proteome</keyword>
<dbReference type="FunFam" id="3.30.1060.10:FF:000006">
    <property type="entry name" value="Peptide methionine sulfoxide reductase"/>
    <property type="match status" value="1"/>
</dbReference>
<dbReference type="Proteomes" id="UP000265703">
    <property type="component" value="Unassembled WGS sequence"/>
</dbReference>
<evidence type="ECO:0000256" key="4">
    <source>
        <dbReference type="ARBA" id="ARBA00030643"/>
    </source>
</evidence>
<evidence type="ECO:0000259" key="7">
    <source>
        <dbReference type="Pfam" id="PF01625"/>
    </source>
</evidence>
<organism evidence="8 9">
    <name type="scientific">Glomus cerebriforme</name>
    <dbReference type="NCBI Taxonomy" id="658196"/>
    <lineage>
        <taxon>Eukaryota</taxon>
        <taxon>Fungi</taxon>
        <taxon>Fungi incertae sedis</taxon>
        <taxon>Mucoromycota</taxon>
        <taxon>Glomeromycotina</taxon>
        <taxon>Glomeromycetes</taxon>
        <taxon>Glomerales</taxon>
        <taxon>Glomeraceae</taxon>
        <taxon>Glomus</taxon>
    </lineage>
</organism>
<dbReference type="Pfam" id="PF01625">
    <property type="entry name" value="PMSR"/>
    <property type="match status" value="1"/>
</dbReference>
<gene>
    <name evidence="8" type="ORF">C1645_772170</name>
</gene>
<dbReference type="AlphaFoldDB" id="A0A397SZU8"/>
<comment type="caution">
    <text evidence="8">The sequence shown here is derived from an EMBL/GenBank/DDBJ whole genome shotgun (WGS) entry which is preliminary data.</text>
</comment>
<dbReference type="STRING" id="658196.A0A397SZU8"/>
<evidence type="ECO:0000256" key="2">
    <source>
        <dbReference type="ARBA" id="ARBA00012502"/>
    </source>
</evidence>
<feature type="domain" description="Peptide methionine sulphoxide reductase MsrA" evidence="7">
    <location>
        <begin position="34"/>
        <end position="192"/>
    </location>
</feature>
<dbReference type="SUPFAM" id="SSF55068">
    <property type="entry name" value="Peptide methionine sulfoxide reductase"/>
    <property type="match status" value="1"/>
</dbReference>
<evidence type="ECO:0000256" key="6">
    <source>
        <dbReference type="ARBA" id="ARBA00048782"/>
    </source>
</evidence>
<name>A0A397SZU8_9GLOM</name>
<dbReference type="GO" id="GO:0034599">
    <property type="term" value="P:cellular response to oxidative stress"/>
    <property type="evidence" value="ECO:0007669"/>
    <property type="project" value="UniProtKB-ARBA"/>
</dbReference>
<dbReference type="PANTHER" id="PTHR43774">
    <property type="entry name" value="PEPTIDE METHIONINE SULFOXIDE REDUCTASE"/>
    <property type="match status" value="1"/>
</dbReference>
<proteinExistence type="inferred from homology"/>
<dbReference type="PANTHER" id="PTHR43774:SF1">
    <property type="entry name" value="PEPTIDE METHIONINE SULFOXIDE REDUCTASE MSRA 2"/>
    <property type="match status" value="1"/>
</dbReference>
<dbReference type="GO" id="GO:0008113">
    <property type="term" value="F:peptide-methionine (S)-S-oxide reductase activity"/>
    <property type="evidence" value="ECO:0007669"/>
    <property type="project" value="UniProtKB-EC"/>
</dbReference>
<evidence type="ECO:0000313" key="9">
    <source>
        <dbReference type="Proteomes" id="UP000265703"/>
    </source>
</evidence>